<comment type="caution">
    <text evidence="1">The sequence shown here is derived from an EMBL/GenBank/DDBJ whole genome shotgun (WGS) entry which is preliminary data.</text>
</comment>
<dbReference type="AlphaFoldDB" id="A0A438K1B4"/>
<dbReference type="PANTHER" id="PTHR42938">
    <property type="entry name" value="FORMATE DEHYDROGENASE 1"/>
    <property type="match status" value="1"/>
</dbReference>
<reference evidence="1 2" key="1">
    <citation type="journal article" date="2018" name="PLoS Genet.">
        <title>Population sequencing reveals clonal diversity and ancestral inbreeding in the grapevine cultivar Chardonnay.</title>
        <authorList>
            <person name="Roach M.J."/>
            <person name="Johnson D.L."/>
            <person name="Bohlmann J."/>
            <person name="van Vuuren H.J."/>
            <person name="Jones S.J."/>
            <person name="Pretorius I.S."/>
            <person name="Schmidt S.A."/>
            <person name="Borneman A.R."/>
        </authorList>
    </citation>
    <scope>NUCLEOTIDE SEQUENCE [LARGE SCALE GENOMIC DNA]</scope>
    <source>
        <strain evidence="2">cv. Chardonnay</strain>
        <tissue evidence="1">Leaf</tissue>
    </source>
</reference>
<evidence type="ECO:0008006" key="3">
    <source>
        <dbReference type="Google" id="ProtNLM"/>
    </source>
</evidence>
<evidence type="ECO:0000313" key="2">
    <source>
        <dbReference type="Proteomes" id="UP000288805"/>
    </source>
</evidence>
<evidence type="ECO:0000313" key="1">
    <source>
        <dbReference type="EMBL" id="RVX15006.1"/>
    </source>
</evidence>
<gene>
    <name evidence="1" type="primary">VvCHDp000369_3</name>
    <name evidence="1" type="ORF">CK203_007923</name>
</gene>
<sequence>MVVFSFPYSKGFCSYNFGYFFETLYMAALSGLHCPIDIKDGYFDDFETGFFFSHDYWLDVRNDEPANPGLQIIRYTPYQSWSSPWFDLRVFYVRISNFEVDDSTPEYLTLNHIPLSPDTLLEVNGTRSSIFSDGVSSLLRRDRVDKKSEEATFVSTDSIRLTGSVKFEVFDKEDLILSGALEISNSNGFIGESKTNAKQWSMNCESEITAGTAFLKGKQIVGSELPPPTIEVYVAGCFSGTPIILTKTLQLSFRKKHNRKGALDSIPEYETTECQKNVPSSLDLQAGVAKQSLHIVMLWAVLQGYGDVANSMFNSSFVMAAHMLPLLKHVSCYKKGPFLFNDGCLDRQTESYPHCVMGNMTLGLNSEPYGGLPAYVGPTL</sequence>
<dbReference type="Proteomes" id="UP000288805">
    <property type="component" value="Unassembled WGS sequence"/>
</dbReference>
<organism evidence="1 2">
    <name type="scientific">Vitis vinifera</name>
    <name type="common">Grape</name>
    <dbReference type="NCBI Taxonomy" id="29760"/>
    <lineage>
        <taxon>Eukaryota</taxon>
        <taxon>Viridiplantae</taxon>
        <taxon>Streptophyta</taxon>
        <taxon>Embryophyta</taxon>
        <taxon>Tracheophyta</taxon>
        <taxon>Spermatophyta</taxon>
        <taxon>Magnoliopsida</taxon>
        <taxon>eudicotyledons</taxon>
        <taxon>Gunneridae</taxon>
        <taxon>Pentapetalae</taxon>
        <taxon>rosids</taxon>
        <taxon>Vitales</taxon>
        <taxon>Vitaceae</taxon>
        <taxon>Viteae</taxon>
        <taxon>Vitis</taxon>
    </lineage>
</organism>
<dbReference type="PANTHER" id="PTHR42938:SF11">
    <property type="entry name" value="ERYTHRONATE-4-PHOSPHATE DEHYDROGENASE FAMILY PROTEIN"/>
    <property type="match status" value="1"/>
</dbReference>
<proteinExistence type="predicted"/>
<protein>
    <recommendedName>
        <fullName evidence="3">Erythronate-4-phosphate dehydrogenase family protein</fullName>
    </recommendedName>
</protein>
<name>A0A438K1B4_VITVI</name>
<accession>A0A438K1B4</accession>
<dbReference type="EMBL" id="QGNW01000019">
    <property type="protein sequence ID" value="RVX15006.1"/>
    <property type="molecule type" value="Genomic_DNA"/>
</dbReference>